<dbReference type="Proteomes" id="UP000000305">
    <property type="component" value="Unassembled WGS sequence"/>
</dbReference>
<name>E9GZE5_DAPPU</name>
<gene>
    <name evidence="2" type="ORF">DAPPUDRAFT_250868</name>
</gene>
<dbReference type="AlphaFoldDB" id="E9GZE5"/>
<dbReference type="HOGENOM" id="CLU_1580117_0_0_1"/>
<keyword evidence="3" id="KW-1185">Reference proteome</keyword>
<feature type="compositionally biased region" description="Polar residues" evidence="1">
    <location>
        <begin position="94"/>
        <end position="122"/>
    </location>
</feature>
<proteinExistence type="predicted"/>
<dbReference type="EMBL" id="GL732577">
    <property type="protein sequence ID" value="EFX75173.1"/>
    <property type="molecule type" value="Genomic_DNA"/>
</dbReference>
<dbReference type="KEGG" id="dpx:DAPPUDRAFT_250868"/>
<evidence type="ECO:0000313" key="3">
    <source>
        <dbReference type="Proteomes" id="UP000000305"/>
    </source>
</evidence>
<dbReference type="InParanoid" id="E9GZE5"/>
<evidence type="ECO:0000256" key="1">
    <source>
        <dbReference type="SAM" id="MobiDB-lite"/>
    </source>
</evidence>
<evidence type="ECO:0000313" key="2">
    <source>
        <dbReference type="EMBL" id="EFX75173.1"/>
    </source>
</evidence>
<organism evidence="2 3">
    <name type="scientific">Daphnia pulex</name>
    <name type="common">Water flea</name>
    <dbReference type="NCBI Taxonomy" id="6669"/>
    <lineage>
        <taxon>Eukaryota</taxon>
        <taxon>Metazoa</taxon>
        <taxon>Ecdysozoa</taxon>
        <taxon>Arthropoda</taxon>
        <taxon>Crustacea</taxon>
        <taxon>Branchiopoda</taxon>
        <taxon>Diplostraca</taxon>
        <taxon>Cladocera</taxon>
        <taxon>Anomopoda</taxon>
        <taxon>Daphniidae</taxon>
        <taxon>Daphnia</taxon>
    </lineage>
</organism>
<feature type="compositionally biased region" description="Polar residues" evidence="1">
    <location>
        <begin position="72"/>
        <end position="82"/>
    </location>
</feature>
<reference evidence="2 3" key="1">
    <citation type="journal article" date="2011" name="Science">
        <title>The ecoresponsive genome of Daphnia pulex.</title>
        <authorList>
            <person name="Colbourne J.K."/>
            <person name="Pfrender M.E."/>
            <person name="Gilbert D."/>
            <person name="Thomas W.K."/>
            <person name="Tucker A."/>
            <person name="Oakley T.H."/>
            <person name="Tokishita S."/>
            <person name="Aerts A."/>
            <person name="Arnold G.J."/>
            <person name="Basu M.K."/>
            <person name="Bauer D.J."/>
            <person name="Caceres C.E."/>
            <person name="Carmel L."/>
            <person name="Casola C."/>
            <person name="Choi J.H."/>
            <person name="Detter J.C."/>
            <person name="Dong Q."/>
            <person name="Dusheyko S."/>
            <person name="Eads B.D."/>
            <person name="Frohlich T."/>
            <person name="Geiler-Samerotte K.A."/>
            <person name="Gerlach D."/>
            <person name="Hatcher P."/>
            <person name="Jogdeo S."/>
            <person name="Krijgsveld J."/>
            <person name="Kriventseva E.V."/>
            <person name="Kultz D."/>
            <person name="Laforsch C."/>
            <person name="Lindquist E."/>
            <person name="Lopez J."/>
            <person name="Manak J.R."/>
            <person name="Muller J."/>
            <person name="Pangilinan J."/>
            <person name="Patwardhan R.P."/>
            <person name="Pitluck S."/>
            <person name="Pritham E.J."/>
            <person name="Rechtsteiner A."/>
            <person name="Rho M."/>
            <person name="Rogozin I.B."/>
            <person name="Sakarya O."/>
            <person name="Salamov A."/>
            <person name="Schaack S."/>
            <person name="Shapiro H."/>
            <person name="Shiga Y."/>
            <person name="Skalitzky C."/>
            <person name="Smith Z."/>
            <person name="Souvorov A."/>
            <person name="Sung W."/>
            <person name="Tang Z."/>
            <person name="Tsuchiya D."/>
            <person name="Tu H."/>
            <person name="Vos H."/>
            <person name="Wang M."/>
            <person name="Wolf Y.I."/>
            <person name="Yamagata H."/>
            <person name="Yamada T."/>
            <person name="Ye Y."/>
            <person name="Shaw J.R."/>
            <person name="Andrews J."/>
            <person name="Crease T.J."/>
            <person name="Tang H."/>
            <person name="Lucas S.M."/>
            <person name="Robertson H.M."/>
            <person name="Bork P."/>
            <person name="Koonin E.V."/>
            <person name="Zdobnov E.M."/>
            <person name="Grigoriev I.V."/>
            <person name="Lynch M."/>
            <person name="Boore J.L."/>
        </authorList>
    </citation>
    <scope>NUCLEOTIDE SEQUENCE [LARGE SCALE GENOMIC DNA]</scope>
</reference>
<sequence length="169" mass="18252">MEPYGKAALTKVIWWGMWRCGPPPFRPYRSGLANRAPGLILFTVETIVSNNTCVGGFLTTPAEVNVVTVSGSQYPSQNSSTPLDVGREDARVDGQNNETTGQFYTIPASNNNISLLTYPNTGSRSRDSSSSSRSSSRSRLSASVSSRSRLSASVSSRSRFSASMSLRSR</sequence>
<feature type="region of interest" description="Disordered" evidence="1">
    <location>
        <begin position="72"/>
        <end position="169"/>
    </location>
</feature>
<feature type="compositionally biased region" description="Low complexity" evidence="1">
    <location>
        <begin position="128"/>
        <end position="169"/>
    </location>
</feature>
<protein>
    <submittedName>
        <fullName evidence="2">Uncharacterized protein</fullName>
    </submittedName>
</protein>
<accession>E9GZE5</accession>